<dbReference type="HOGENOM" id="CLU_1199140_0_0_10"/>
<evidence type="ECO:0000256" key="1">
    <source>
        <dbReference type="SAM" id="SignalP"/>
    </source>
</evidence>
<dbReference type="OrthoDB" id="648040at2"/>
<gene>
    <name evidence="2" type="ordered locus">Solca_2996</name>
</gene>
<sequence>MKKYIFSFCLFIITCLSAQAQFNYRPFSVTLNTGAGFAFMDANQPDVNVNIGLSGDFHFSPFTYLSVGVNNGKFSRKSPDQYGRGFESNLTSFSGIINISLGEITQPNWKYTRGLFDNTYVGVGVGVVRSSMSNFNLVAPDGKFGRVGGVKYAGTNIFIPVNIGANIKFFDSFKELKPLSLNINYQYDFTFTENIDGYNPSFDNKFSDAFGILTFGVRYSFGSSQNYSSYR</sequence>
<name>H8KSA7_SOLCM</name>
<organism evidence="2 3">
    <name type="scientific">Solitalea canadensis (strain ATCC 29591 / DSM 3403 / JCM 21819 / LMG 8368 / NBRC 15130 / NCIMB 12057 / USAM 9D)</name>
    <name type="common">Flexibacter canadensis</name>
    <dbReference type="NCBI Taxonomy" id="929556"/>
    <lineage>
        <taxon>Bacteria</taxon>
        <taxon>Pseudomonadati</taxon>
        <taxon>Bacteroidota</taxon>
        <taxon>Sphingobacteriia</taxon>
        <taxon>Sphingobacteriales</taxon>
        <taxon>Sphingobacteriaceae</taxon>
        <taxon>Solitalea</taxon>
    </lineage>
</organism>
<dbReference type="KEGG" id="scn:Solca_2996"/>
<keyword evidence="1" id="KW-0732">Signal</keyword>
<feature type="signal peptide" evidence="1">
    <location>
        <begin position="1"/>
        <end position="20"/>
    </location>
</feature>
<evidence type="ECO:0000313" key="3">
    <source>
        <dbReference type="Proteomes" id="UP000007590"/>
    </source>
</evidence>
<dbReference type="AlphaFoldDB" id="H8KSA7"/>
<feature type="chain" id="PRO_5003613089" description="Outer membrane protein beta-barrel domain-containing protein" evidence="1">
    <location>
        <begin position="21"/>
        <end position="231"/>
    </location>
</feature>
<dbReference type="EMBL" id="CP003349">
    <property type="protein sequence ID" value="AFD08015.1"/>
    <property type="molecule type" value="Genomic_DNA"/>
</dbReference>
<protein>
    <recommendedName>
        <fullName evidence="4">Outer membrane protein beta-barrel domain-containing protein</fullName>
    </recommendedName>
</protein>
<evidence type="ECO:0000313" key="2">
    <source>
        <dbReference type="EMBL" id="AFD08015.1"/>
    </source>
</evidence>
<keyword evidence="3" id="KW-1185">Reference proteome</keyword>
<proteinExistence type="predicted"/>
<reference evidence="2" key="1">
    <citation type="submission" date="2012-02" db="EMBL/GenBank/DDBJ databases">
        <title>The complete genome of Solitalea canadensis DSM 3403.</title>
        <authorList>
            <consortium name="US DOE Joint Genome Institute (JGI-PGF)"/>
            <person name="Lucas S."/>
            <person name="Copeland A."/>
            <person name="Lapidus A."/>
            <person name="Glavina del Rio T."/>
            <person name="Dalin E."/>
            <person name="Tice H."/>
            <person name="Bruce D."/>
            <person name="Goodwin L."/>
            <person name="Pitluck S."/>
            <person name="Peters L."/>
            <person name="Ovchinnikova G."/>
            <person name="Lu M."/>
            <person name="Kyrpides N."/>
            <person name="Mavromatis K."/>
            <person name="Ivanova N."/>
            <person name="Brettin T."/>
            <person name="Detter J.C."/>
            <person name="Han C."/>
            <person name="Larimer F."/>
            <person name="Land M."/>
            <person name="Hauser L."/>
            <person name="Markowitz V."/>
            <person name="Cheng J.-F."/>
            <person name="Hugenholtz P."/>
            <person name="Woyke T."/>
            <person name="Wu D."/>
            <person name="Spring S."/>
            <person name="Schroeder M."/>
            <person name="Kopitz M."/>
            <person name="Brambilla E."/>
            <person name="Klenk H.-P."/>
            <person name="Eisen J.A."/>
        </authorList>
    </citation>
    <scope>NUCLEOTIDE SEQUENCE</scope>
    <source>
        <strain evidence="2">DSM 3403</strain>
    </source>
</reference>
<evidence type="ECO:0008006" key="4">
    <source>
        <dbReference type="Google" id="ProtNLM"/>
    </source>
</evidence>
<accession>H8KSA7</accession>
<dbReference type="eggNOG" id="ENOG50340DH">
    <property type="taxonomic scope" value="Bacteria"/>
</dbReference>
<dbReference type="Proteomes" id="UP000007590">
    <property type="component" value="Chromosome"/>
</dbReference>
<dbReference type="RefSeq" id="WP_014681242.1">
    <property type="nucleotide sequence ID" value="NC_017770.1"/>
</dbReference>